<feature type="region of interest" description="Disordered" evidence="3">
    <location>
        <begin position="53"/>
        <end position="94"/>
    </location>
</feature>
<dbReference type="GO" id="GO:0005509">
    <property type="term" value="F:calcium ion binding"/>
    <property type="evidence" value="ECO:0007669"/>
    <property type="project" value="InterPro"/>
</dbReference>
<dbReference type="AlphaFoldDB" id="A0A0W7WE80"/>
<dbReference type="PRINTS" id="PR00313">
    <property type="entry name" value="CABNDNGRPT"/>
</dbReference>
<dbReference type="InterPro" id="IPR001343">
    <property type="entry name" value="Hemolysn_Ca-bd"/>
</dbReference>
<proteinExistence type="predicted"/>
<dbReference type="SUPFAM" id="SSF51120">
    <property type="entry name" value="beta-Roll"/>
    <property type="match status" value="3"/>
</dbReference>
<dbReference type="STRING" id="1685382.AVJ23_20395"/>
<protein>
    <recommendedName>
        <fullName evidence="6">Calcium-binding protein</fullName>
    </recommendedName>
</protein>
<dbReference type="OrthoDB" id="8479154at2"/>
<evidence type="ECO:0000256" key="2">
    <source>
        <dbReference type="ARBA" id="ARBA00022525"/>
    </source>
</evidence>
<dbReference type="GO" id="GO:0005576">
    <property type="term" value="C:extracellular region"/>
    <property type="evidence" value="ECO:0007669"/>
    <property type="project" value="UniProtKB-SubCell"/>
</dbReference>
<comment type="caution">
    <text evidence="4">The sequence shown here is derived from an EMBL/GenBank/DDBJ whole genome shotgun (WGS) entry which is preliminary data.</text>
</comment>
<evidence type="ECO:0008006" key="6">
    <source>
        <dbReference type="Google" id="ProtNLM"/>
    </source>
</evidence>
<sequence length="452" mass="45669">KGTNADDNVFDLSGVNVQNGWSVEMQNGDDTVIGGGVDDLTYDLGNGDDTFTGTAARKDTVLGGNGEDDISTGDGNDVVDGGDDADTIDTGAGNDTIKVSDTFDALDDEIDGGDGYDIIDNTGGTLFLRNINDGSTGAGTVNNVEQISGSGGVLKGTNADDNVFDLSGVNVQNGWSVEMQNGDDTVIASVQDDLTYDLGNGDDSFTTTGARKDTVLGGKGSDTITTGDGNDVVDGGDDADVIDTGAGNDTIKVTGMEALDDTVDAGAGGSDRLDFEGTGSVMLRGLNDGSGISGIELLYGNGQTLRGTDSGDDTFDFSAINVNGGSVPLVEMRGGDDTVVSAGVNDSLTYDLGAGNDSFTSSGAGLSDTVTGGSGDDTFVFVANFGTDTITDFTKGEDLIDLSGFGLSDVSDLAISTSGANTEIDVTGDTTFGKIVLENFAGSLGNADFDFV</sequence>
<evidence type="ECO:0000313" key="4">
    <source>
        <dbReference type="EMBL" id="KUF08944.1"/>
    </source>
</evidence>
<evidence type="ECO:0000313" key="5">
    <source>
        <dbReference type="Proteomes" id="UP000054396"/>
    </source>
</evidence>
<dbReference type="Pfam" id="PF00353">
    <property type="entry name" value="HemolysinCabind"/>
    <property type="match status" value="3"/>
</dbReference>
<organism evidence="4 5">
    <name type="scientific">Pseudoponticoccus marisrubri</name>
    <dbReference type="NCBI Taxonomy" id="1685382"/>
    <lineage>
        <taxon>Bacteria</taxon>
        <taxon>Pseudomonadati</taxon>
        <taxon>Pseudomonadota</taxon>
        <taxon>Alphaproteobacteria</taxon>
        <taxon>Rhodobacterales</taxon>
        <taxon>Roseobacteraceae</taxon>
        <taxon>Pseudoponticoccus</taxon>
    </lineage>
</organism>
<evidence type="ECO:0000256" key="1">
    <source>
        <dbReference type="ARBA" id="ARBA00004613"/>
    </source>
</evidence>
<keyword evidence="2" id="KW-0964">Secreted</keyword>
<comment type="subcellular location">
    <subcellularLocation>
        <location evidence="1">Secreted</location>
    </subcellularLocation>
</comment>
<feature type="non-terminal residue" evidence="4">
    <location>
        <position position="1"/>
    </location>
</feature>
<dbReference type="PANTHER" id="PTHR38340">
    <property type="entry name" value="S-LAYER PROTEIN"/>
    <property type="match status" value="1"/>
</dbReference>
<name>A0A0W7WE80_9RHOB</name>
<dbReference type="InterPro" id="IPR050557">
    <property type="entry name" value="RTX_toxin/Mannuronan_C5-epim"/>
</dbReference>
<dbReference type="Proteomes" id="UP000054396">
    <property type="component" value="Unassembled WGS sequence"/>
</dbReference>
<accession>A0A0W7WE80</accession>
<keyword evidence="5" id="KW-1185">Reference proteome</keyword>
<evidence type="ECO:0000256" key="3">
    <source>
        <dbReference type="SAM" id="MobiDB-lite"/>
    </source>
</evidence>
<dbReference type="EMBL" id="LPXO01000020">
    <property type="protein sequence ID" value="KUF08944.1"/>
    <property type="molecule type" value="Genomic_DNA"/>
</dbReference>
<dbReference type="InterPro" id="IPR011049">
    <property type="entry name" value="Serralysin-like_metalloprot_C"/>
</dbReference>
<dbReference type="PANTHER" id="PTHR38340:SF1">
    <property type="entry name" value="S-LAYER PROTEIN"/>
    <property type="match status" value="1"/>
</dbReference>
<gene>
    <name evidence="4" type="ORF">AVJ23_20395</name>
</gene>
<dbReference type="Gene3D" id="2.150.10.10">
    <property type="entry name" value="Serralysin-like metalloprotease, C-terminal"/>
    <property type="match status" value="3"/>
</dbReference>
<reference evidence="4 5" key="1">
    <citation type="submission" date="2015-12" db="EMBL/GenBank/DDBJ databases">
        <authorList>
            <person name="Shamseldin A."/>
            <person name="Moawad H."/>
            <person name="Abd El-Rahim W.M."/>
            <person name="Sadowsky M.J."/>
        </authorList>
    </citation>
    <scope>NUCLEOTIDE SEQUENCE [LARGE SCALE GENOMIC DNA]</scope>
    <source>
        <strain evidence="4 5">SJ5A-1</strain>
    </source>
</reference>